<evidence type="ECO:0000259" key="4">
    <source>
        <dbReference type="PROSITE" id="PS50043"/>
    </source>
</evidence>
<dbReference type="Gene3D" id="1.10.10.10">
    <property type="entry name" value="Winged helix-like DNA-binding domain superfamily/Winged helix DNA-binding domain"/>
    <property type="match status" value="1"/>
</dbReference>
<keyword evidence="1" id="KW-0805">Transcription regulation</keyword>
<dbReference type="CDD" id="cd06170">
    <property type="entry name" value="LuxR_C_like"/>
    <property type="match status" value="1"/>
</dbReference>
<evidence type="ECO:0000256" key="1">
    <source>
        <dbReference type="ARBA" id="ARBA00023015"/>
    </source>
</evidence>
<dbReference type="GO" id="GO:0006355">
    <property type="term" value="P:regulation of DNA-templated transcription"/>
    <property type="evidence" value="ECO:0007669"/>
    <property type="project" value="InterPro"/>
</dbReference>
<dbReference type="PANTHER" id="PTHR44688">
    <property type="entry name" value="DNA-BINDING TRANSCRIPTIONAL ACTIVATOR DEVR_DOSR"/>
    <property type="match status" value="1"/>
</dbReference>
<keyword evidence="6" id="KW-1185">Reference proteome</keyword>
<gene>
    <name evidence="5" type="ORF">Voc01_038820</name>
</gene>
<dbReference type="InterPro" id="IPR000792">
    <property type="entry name" value="Tscrpt_reg_LuxR_C"/>
</dbReference>
<evidence type="ECO:0000313" key="5">
    <source>
        <dbReference type="EMBL" id="GIJ68965.1"/>
    </source>
</evidence>
<dbReference type="SUPFAM" id="SSF55781">
    <property type="entry name" value="GAF domain-like"/>
    <property type="match status" value="1"/>
</dbReference>
<dbReference type="Proteomes" id="UP000635606">
    <property type="component" value="Unassembled WGS sequence"/>
</dbReference>
<dbReference type="SUPFAM" id="SSF46894">
    <property type="entry name" value="C-terminal effector domain of the bipartite response regulators"/>
    <property type="match status" value="1"/>
</dbReference>
<accession>A0A8J4EB35</accession>
<dbReference type="PANTHER" id="PTHR44688:SF16">
    <property type="entry name" value="DNA-BINDING TRANSCRIPTIONAL ACTIVATOR DEVR_DOSR"/>
    <property type="match status" value="1"/>
</dbReference>
<proteinExistence type="predicted"/>
<dbReference type="AlphaFoldDB" id="A0A8J4EB35"/>
<comment type="caution">
    <text evidence="5">The sequence shown here is derived from an EMBL/GenBank/DDBJ whole genome shotgun (WGS) entry which is preliminary data.</text>
</comment>
<evidence type="ECO:0000313" key="6">
    <source>
        <dbReference type="Proteomes" id="UP000635606"/>
    </source>
</evidence>
<dbReference type="InterPro" id="IPR029016">
    <property type="entry name" value="GAF-like_dom_sf"/>
</dbReference>
<dbReference type="PROSITE" id="PS50043">
    <property type="entry name" value="HTH_LUXR_2"/>
    <property type="match status" value="1"/>
</dbReference>
<dbReference type="RefSeq" id="WP_239160336.1">
    <property type="nucleotide sequence ID" value="NZ_BOPH01000053.1"/>
</dbReference>
<dbReference type="InterPro" id="IPR036388">
    <property type="entry name" value="WH-like_DNA-bd_sf"/>
</dbReference>
<dbReference type="PROSITE" id="PS00622">
    <property type="entry name" value="HTH_LUXR_1"/>
    <property type="match status" value="1"/>
</dbReference>
<dbReference type="Gene3D" id="3.30.450.40">
    <property type="match status" value="1"/>
</dbReference>
<keyword evidence="3" id="KW-0804">Transcription</keyword>
<dbReference type="InterPro" id="IPR016032">
    <property type="entry name" value="Sig_transdc_resp-reg_C-effctor"/>
</dbReference>
<evidence type="ECO:0000256" key="2">
    <source>
        <dbReference type="ARBA" id="ARBA00023125"/>
    </source>
</evidence>
<dbReference type="SMART" id="SM00421">
    <property type="entry name" value="HTH_LUXR"/>
    <property type="match status" value="1"/>
</dbReference>
<protein>
    <submittedName>
        <fullName evidence="5">Helix-turn-helix transcriptional regulator</fullName>
    </submittedName>
</protein>
<organism evidence="5 6">
    <name type="scientific">Virgisporangium ochraceum</name>
    <dbReference type="NCBI Taxonomy" id="65505"/>
    <lineage>
        <taxon>Bacteria</taxon>
        <taxon>Bacillati</taxon>
        <taxon>Actinomycetota</taxon>
        <taxon>Actinomycetes</taxon>
        <taxon>Micromonosporales</taxon>
        <taxon>Micromonosporaceae</taxon>
        <taxon>Virgisporangium</taxon>
    </lineage>
</organism>
<dbReference type="PRINTS" id="PR00038">
    <property type="entry name" value="HTHLUXR"/>
</dbReference>
<dbReference type="GO" id="GO:0003677">
    <property type="term" value="F:DNA binding"/>
    <property type="evidence" value="ECO:0007669"/>
    <property type="project" value="UniProtKB-KW"/>
</dbReference>
<dbReference type="Pfam" id="PF00196">
    <property type="entry name" value="GerE"/>
    <property type="match status" value="1"/>
</dbReference>
<sequence length="369" mass="39327">MRVEQVQARLSALAAAGLDVRQFEAATLQLLRGAIPYDGACVGTSDPDTELLTGHFKLNLPDHLDEEFARFEYETDDVNKFTDVARRATPVGLLSHDTDGDPARSTRFRELIRPHFSYGHELRVACRYDNATWGVGSLYREVGAAGFSTAEADVLARLAPLIALGLRAALVVDAVETATAVNGPAVIVVDSANEVTQASPAAAERVAELGGDLWGVLPFAVIATVATARAHAAGRQVGLARGRYRTPAGRWLVVHAAPLASRDGSARSVVVTIEEAGPPDVVPLVIAAFGLTGRERDVVTHVLQGAGTSDIAKALHLSPHTVQDHLKSIFDKAGVRSRKALLARVYFDHYHPGRETPHTLTPSGRLAAA</sequence>
<feature type="domain" description="HTH luxR-type" evidence="4">
    <location>
        <begin position="284"/>
        <end position="350"/>
    </location>
</feature>
<reference evidence="5" key="1">
    <citation type="submission" date="2021-01" db="EMBL/GenBank/DDBJ databases">
        <title>Whole genome shotgun sequence of Virgisporangium ochraceum NBRC 16418.</title>
        <authorList>
            <person name="Komaki H."/>
            <person name="Tamura T."/>
        </authorList>
    </citation>
    <scope>NUCLEOTIDE SEQUENCE</scope>
    <source>
        <strain evidence="5">NBRC 16418</strain>
    </source>
</reference>
<keyword evidence="2" id="KW-0238">DNA-binding</keyword>
<dbReference type="EMBL" id="BOPH01000053">
    <property type="protein sequence ID" value="GIJ68965.1"/>
    <property type="molecule type" value="Genomic_DNA"/>
</dbReference>
<name>A0A8J4EB35_9ACTN</name>
<evidence type="ECO:0000256" key="3">
    <source>
        <dbReference type="ARBA" id="ARBA00023163"/>
    </source>
</evidence>